<reference evidence="2 3" key="1">
    <citation type="submission" date="2014-12" db="EMBL/GenBank/DDBJ databases">
        <title>Denitrispirillum autotrophicum gen. nov., sp. nov., Denitrifying, Facultatively Autotrophic Bacteria Isolated from Rice Paddy Soil.</title>
        <authorList>
            <person name="Ishii S."/>
            <person name="Ashida N."/>
            <person name="Ohno H."/>
            <person name="Otsuka S."/>
            <person name="Yokota A."/>
            <person name="Senoo K."/>
        </authorList>
    </citation>
    <scope>NUCLEOTIDE SEQUENCE [LARGE SCALE GENOMIC DNA]</scope>
    <source>
        <strain evidence="2 3">TSA66</strain>
    </source>
</reference>
<organism evidence="2 3">
    <name type="scientific">Noviherbaspirillum autotrophicum</name>
    <dbReference type="NCBI Taxonomy" id="709839"/>
    <lineage>
        <taxon>Bacteria</taxon>
        <taxon>Pseudomonadati</taxon>
        <taxon>Pseudomonadota</taxon>
        <taxon>Betaproteobacteria</taxon>
        <taxon>Burkholderiales</taxon>
        <taxon>Oxalobacteraceae</taxon>
        <taxon>Noviherbaspirillum</taxon>
    </lineage>
</organism>
<feature type="region of interest" description="Disordered" evidence="1">
    <location>
        <begin position="157"/>
        <end position="187"/>
    </location>
</feature>
<proteinExistence type="predicted"/>
<name>A0A0C1YJ91_9BURK</name>
<dbReference type="Proteomes" id="UP000031572">
    <property type="component" value="Unassembled WGS sequence"/>
</dbReference>
<dbReference type="AlphaFoldDB" id="A0A0C1YJ91"/>
<dbReference type="EMBL" id="JWJG01000028">
    <property type="protein sequence ID" value="KIF80557.1"/>
    <property type="molecule type" value="Genomic_DNA"/>
</dbReference>
<keyword evidence="3" id="KW-1185">Reference proteome</keyword>
<gene>
    <name evidence="2" type="ORF">TSA66_06590</name>
</gene>
<protein>
    <submittedName>
        <fullName evidence="2">Uncharacterized protein</fullName>
    </submittedName>
</protein>
<dbReference type="STRING" id="709839.TSA66_06590"/>
<accession>A0A0C1YJ91</accession>
<evidence type="ECO:0000313" key="2">
    <source>
        <dbReference type="EMBL" id="KIF80557.1"/>
    </source>
</evidence>
<evidence type="ECO:0000313" key="3">
    <source>
        <dbReference type="Proteomes" id="UP000031572"/>
    </source>
</evidence>
<comment type="caution">
    <text evidence="2">The sequence shown here is derived from an EMBL/GenBank/DDBJ whole genome shotgun (WGS) entry which is preliminary data.</text>
</comment>
<sequence length="187" mass="19472">MAAPPHSDFSGVWTALVCPSGVKNDPARCGHFVLELFQKQDKLCGSHLIATPDAAQMDDGAGGAGGTGGGPTLTGTVAADKATVTVAGNRGASPAGVQAELTLGRGTLQWHRLDKPARNDLLPVNVRLTKSRAKTFLNPVFAQQLSAACSMISIQPADHEGTPATTPPHQQLHPGQRTGLAENDRHF</sequence>
<evidence type="ECO:0000256" key="1">
    <source>
        <dbReference type="SAM" id="MobiDB-lite"/>
    </source>
</evidence>